<dbReference type="RefSeq" id="WP_121134135.1">
    <property type="nucleotide sequence ID" value="NZ_JBHUFK010000062.1"/>
</dbReference>
<dbReference type="SUPFAM" id="SSF46689">
    <property type="entry name" value="Homeodomain-like"/>
    <property type="match status" value="1"/>
</dbReference>
<dbReference type="Pfam" id="PF17924">
    <property type="entry name" value="TetR_C_19"/>
    <property type="match status" value="1"/>
</dbReference>
<dbReference type="PROSITE" id="PS50977">
    <property type="entry name" value="HTH_TETR_2"/>
    <property type="match status" value="1"/>
</dbReference>
<dbReference type="OrthoDB" id="9812484at2"/>
<evidence type="ECO:0000256" key="2">
    <source>
        <dbReference type="ARBA" id="ARBA00023125"/>
    </source>
</evidence>
<keyword evidence="2 3" id="KW-0238">DNA-binding</keyword>
<reference evidence="5 6" key="1">
    <citation type="journal article" date="2015" name="Antonie Van Leeuwenhoek">
        <title>Oceanobacillus bengalensis sp. nov., a bacterium isolated from seawater of the Bay of Bengal.</title>
        <authorList>
            <person name="Yongchang O."/>
            <person name="Xiang W."/>
            <person name="Wang G."/>
        </authorList>
    </citation>
    <scope>NUCLEOTIDE SEQUENCE [LARGE SCALE GENOMIC DNA]</scope>
    <source>
        <strain evidence="5 6">MCCC 1K00260</strain>
    </source>
</reference>
<dbReference type="InterPro" id="IPR001647">
    <property type="entry name" value="HTH_TetR"/>
</dbReference>
<dbReference type="Gene3D" id="1.10.357.10">
    <property type="entry name" value="Tetracycline Repressor, domain 2"/>
    <property type="match status" value="1"/>
</dbReference>
<keyword evidence="6" id="KW-1185">Reference proteome</keyword>
<keyword evidence="1" id="KW-0678">Repressor</keyword>
<dbReference type="PANTHER" id="PTHR43479:SF11">
    <property type="entry name" value="ACREF_ENVCD OPERON REPRESSOR-RELATED"/>
    <property type="match status" value="1"/>
</dbReference>
<dbReference type="InterPro" id="IPR050624">
    <property type="entry name" value="HTH-type_Tx_Regulator"/>
</dbReference>
<dbReference type="GO" id="GO:0003677">
    <property type="term" value="F:DNA binding"/>
    <property type="evidence" value="ECO:0007669"/>
    <property type="project" value="UniProtKB-UniRule"/>
</dbReference>
<dbReference type="Proteomes" id="UP000281813">
    <property type="component" value="Unassembled WGS sequence"/>
</dbReference>
<dbReference type="EMBL" id="RBZO01000038">
    <property type="protein sequence ID" value="RKQ12866.1"/>
    <property type="molecule type" value="Genomic_DNA"/>
</dbReference>
<name>A0A494YSE7_9BACI</name>
<comment type="caution">
    <text evidence="5">The sequence shown here is derived from an EMBL/GenBank/DDBJ whole genome shotgun (WGS) entry which is preliminary data.</text>
</comment>
<dbReference type="Pfam" id="PF00440">
    <property type="entry name" value="TetR_N"/>
    <property type="match status" value="1"/>
</dbReference>
<sequence>MPKQTFFNLPERKRQNLIKSAEKEFARAPLAEASIANIVKEACIPRGSFYQYFQDKEDVYFYLLNEQTKERRDFFVSKLEKHDGDIIDAMAEVYHEFLVELPDEEERKFLKNAMLNVTHKMENIFTSIFDTSNDHFKEMIALVNKDRLNIKEDQEVFHIMQIVTAVAFRNFVEKYSRELSDREAIENFTIEMNLIKNGIYKRE</sequence>
<dbReference type="AlphaFoldDB" id="A0A494YSE7"/>
<evidence type="ECO:0000313" key="5">
    <source>
        <dbReference type="EMBL" id="RKQ12866.1"/>
    </source>
</evidence>
<feature type="DNA-binding region" description="H-T-H motif" evidence="3">
    <location>
        <begin position="34"/>
        <end position="53"/>
    </location>
</feature>
<evidence type="ECO:0000256" key="3">
    <source>
        <dbReference type="PROSITE-ProRule" id="PRU00335"/>
    </source>
</evidence>
<accession>A0A494YSE7</accession>
<dbReference type="InterPro" id="IPR009057">
    <property type="entry name" value="Homeodomain-like_sf"/>
</dbReference>
<dbReference type="PANTHER" id="PTHR43479">
    <property type="entry name" value="ACREF/ENVCD OPERON REPRESSOR-RELATED"/>
    <property type="match status" value="1"/>
</dbReference>
<evidence type="ECO:0000313" key="6">
    <source>
        <dbReference type="Proteomes" id="UP000281813"/>
    </source>
</evidence>
<gene>
    <name evidence="5" type="ORF">D8M05_17495</name>
</gene>
<feature type="domain" description="HTH tetR-type" evidence="4">
    <location>
        <begin position="11"/>
        <end position="71"/>
    </location>
</feature>
<evidence type="ECO:0000256" key="1">
    <source>
        <dbReference type="ARBA" id="ARBA00022491"/>
    </source>
</evidence>
<evidence type="ECO:0000259" key="4">
    <source>
        <dbReference type="PROSITE" id="PS50977"/>
    </source>
</evidence>
<protein>
    <submittedName>
        <fullName evidence="5">TetR/AcrR family transcriptional regulator</fullName>
    </submittedName>
</protein>
<organism evidence="5 6">
    <name type="scientific">Oceanobacillus bengalensis</name>
    <dbReference type="NCBI Taxonomy" id="1435466"/>
    <lineage>
        <taxon>Bacteria</taxon>
        <taxon>Bacillati</taxon>
        <taxon>Bacillota</taxon>
        <taxon>Bacilli</taxon>
        <taxon>Bacillales</taxon>
        <taxon>Bacillaceae</taxon>
        <taxon>Oceanobacillus</taxon>
    </lineage>
</organism>
<proteinExistence type="predicted"/>